<sequence length="81" mass="9640">MCLEAIFICHFNSGQCSQSSRTLCALNEIDFYSKEARFIASFLMVKYIVITAPFSQGYCRINHVTIINYFYQFFWFYLFDI</sequence>
<protein>
    <submittedName>
        <fullName evidence="1">Uncharacterized protein</fullName>
    </submittedName>
</protein>
<dbReference type="EMBL" id="FR904240">
    <property type="protein sequence ID" value="CDG48958.1"/>
    <property type="molecule type" value="Genomic_DNA"/>
</dbReference>
<accession>A0A068RFI4</accession>
<organism evidence="1">
    <name type="scientific">Serratia symbiotica SCt-VLC</name>
    <dbReference type="NCBI Taxonomy" id="1347341"/>
    <lineage>
        <taxon>Bacteria</taxon>
        <taxon>Pseudomonadati</taxon>
        <taxon>Pseudomonadota</taxon>
        <taxon>Gammaproteobacteria</taxon>
        <taxon>Enterobacterales</taxon>
        <taxon>Yersiniaceae</taxon>
        <taxon>Serratia</taxon>
        <taxon>Serratia symbiotica</taxon>
    </lineage>
</organism>
<proteinExistence type="predicted"/>
<name>A0A068RFI4_9GAMM</name>
<reference evidence="1" key="1">
    <citation type="submission" date="2013-06" db="EMBL/GenBank/DDBJ databases">
        <authorList>
            <person name="Mazano-Marin A."/>
        </authorList>
    </citation>
    <scope>NUCLEOTIDE SEQUENCE</scope>
    <source>
        <strain evidence="1">SCt-VLC</strain>
    </source>
</reference>
<dbReference type="AlphaFoldDB" id="A0A068RFI4"/>
<reference evidence="1" key="2">
    <citation type="journal article" date="2014" name="Genome Biol. Evol.">
        <title>Settling down: the genome of Serratia symbiotica from the aphid Cinara tujafilina zooms in on the process of accommodation to a cooperative intracellular life.</title>
        <authorList>
            <person name="Manzano-Marin A."/>
            <person name="Latorre A."/>
        </authorList>
    </citation>
    <scope>NUCLEOTIDE SEQUENCE</scope>
    <source>
        <strain evidence="1">SCt-VLC</strain>
    </source>
</reference>
<gene>
    <name evidence="1" type="ORF">SCTVLC_2315</name>
</gene>
<evidence type="ECO:0000313" key="1">
    <source>
        <dbReference type="EMBL" id="CDG48958.1"/>
    </source>
</evidence>